<dbReference type="SUPFAM" id="SSF54001">
    <property type="entry name" value="Cysteine proteinases"/>
    <property type="match status" value="1"/>
</dbReference>
<feature type="domain" description="Peptidase C1A papain C-terminal" evidence="1">
    <location>
        <begin position="13"/>
        <end position="176"/>
    </location>
</feature>
<organism evidence="2 3">
    <name type="scientific">Coffea arabica</name>
    <name type="common">Arabian coffee</name>
    <dbReference type="NCBI Taxonomy" id="13443"/>
    <lineage>
        <taxon>Eukaryota</taxon>
        <taxon>Viridiplantae</taxon>
        <taxon>Streptophyta</taxon>
        <taxon>Embryophyta</taxon>
        <taxon>Tracheophyta</taxon>
        <taxon>Spermatophyta</taxon>
        <taxon>Magnoliopsida</taxon>
        <taxon>eudicotyledons</taxon>
        <taxon>Gunneridae</taxon>
        <taxon>Pentapetalae</taxon>
        <taxon>asterids</taxon>
        <taxon>lamiids</taxon>
        <taxon>Gentianales</taxon>
        <taxon>Rubiaceae</taxon>
        <taxon>Ixoroideae</taxon>
        <taxon>Gardenieae complex</taxon>
        <taxon>Bertiereae - Coffeeae clade</taxon>
        <taxon>Coffeeae</taxon>
        <taxon>Coffea</taxon>
    </lineage>
</organism>
<name>A0A6P6X8S8_COFAR</name>
<evidence type="ECO:0000313" key="3">
    <source>
        <dbReference type="RefSeq" id="XP_027124158.1"/>
    </source>
</evidence>
<dbReference type="SMART" id="SM00645">
    <property type="entry name" value="Pept_C1"/>
    <property type="match status" value="1"/>
</dbReference>
<dbReference type="RefSeq" id="XP_027124158.1">
    <property type="nucleotide sequence ID" value="XM_027268357.1"/>
</dbReference>
<keyword evidence="2" id="KW-1185">Reference proteome</keyword>
<accession>A0A6P6X8S8</accession>
<dbReference type="Proteomes" id="UP001652660">
    <property type="component" value="Chromosome 4e"/>
</dbReference>
<dbReference type="Pfam" id="PF00112">
    <property type="entry name" value="Peptidase_C1"/>
    <property type="match status" value="1"/>
</dbReference>
<reference evidence="3" key="2">
    <citation type="submission" date="2025-08" db="UniProtKB">
        <authorList>
            <consortium name="RefSeq"/>
        </authorList>
    </citation>
    <scope>IDENTIFICATION</scope>
    <source>
        <tissue evidence="3">Leaves</tissue>
    </source>
</reference>
<dbReference type="Gene3D" id="3.90.70.10">
    <property type="entry name" value="Cysteine proteinases"/>
    <property type="match status" value="2"/>
</dbReference>
<proteinExistence type="predicted"/>
<gene>
    <name evidence="3" type="primary">LOC113740839</name>
</gene>
<sequence length="209" mass="23758">MRGFTPCNFSPADGKNFSWLDYYVQTPIREQTSASCSPYSIIAAIELAHQIHSGECVVLSDQYLIDIGSRYGSRYVEKAQDGSIHREFANHFQAIPWALKKGHHVYRNRPDFDPFELDHKGNPKIMGHVVVAIGWEYSNGKLSFLIQNSYGKSWGHGGYGFIHESCLDLNWTLIPTVKEGYKVYATSFNDIPEVSITTDWIYHTSAPQF</sequence>
<dbReference type="GO" id="GO:0006508">
    <property type="term" value="P:proteolysis"/>
    <property type="evidence" value="ECO:0007669"/>
    <property type="project" value="InterPro"/>
</dbReference>
<dbReference type="GO" id="GO:0008234">
    <property type="term" value="F:cysteine-type peptidase activity"/>
    <property type="evidence" value="ECO:0007669"/>
    <property type="project" value="InterPro"/>
</dbReference>
<reference evidence="2" key="1">
    <citation type="journal article" date="2025" name="Foods">
        <title>Unveiling the Microbial Signatures of Arabica Coffee Cherries: Insights into Ripeness Specific Diversity, Functional Traits, and Implications for Quality and Safety.</title>
        <authorList>
            <consortium name="RefSeq"/>
            <person name="Tenea G.N."/>
            <person name="Cifuentes V."/>
            <person name="Reyes P."/>
            <person name="Cevallos-Vallejos M."/>
        </authorList>
    </citation>
    <scope>NUCLEOTIDE SEQUENCE [LARGE SCALE GENOMIC DNA]</scope>
</reference>
<evidence type="ECO:0000313" key="2">
    <source>
        <dbReference type="Proteomes" id="UP001652660"/>
    </source>
</evidence>
<dbReference type="OrthoDB" id="1096775at2759"/>
<dbReference type="GeneID" id="113740839"/>
<evidence type="ECO:0000259" key="1">
    <source>
        <dbReference type="SMART" id="SM00645"/>
    </source>
</evidence>
<dbReference type="InterPro" id="IPR000668">
    <property type="entry name" value="Peptidase_C1A_C"/>
</dbReference>
<dbReference type="InterPro" id="IPR038765">
    <property type="entry name" value="Papain-like_cys_pep_sf"/>
</dbReference>
<dbReference type="AlphaFoldDB" id="A0A6P6X8S8"/>
<protein>
    <submittedName>
        <fullName evidence="3">Ananain-like</fullName>
    </submittedName>
</protein>